<gene>
    <name evidence="2" type="ORF">FPE_LOCUS22736</name>
</gene>
<evidence type="ECO:0000256" key="1">
    <source>
        <dbReference type="ARBA" id="ARBA00022737"/>
    </source>
</evidence>
<dbReference type="Proteomes" id="UP000834106">
    <property type="component" value="Chromosome 13"/>
</dbReference>
<dbReference type="GO" id="GO:0003723">
    <property type="term" value="F:RNA binding"/>
    <property type="evidence" value="ECO:0007669"/>
    <property type="project" value="InterPro"/>
</dbReference>
<keyword evidence="1" id="KW-0677">Repeat</keyword>
<proteinExistence type="predicted"/>
<dbReference type="InterPro" id="IPR002885">
    <property type="entry name" value="PPR_rpt"/>
</dbReference>
<dbReference type="EMBL" id="OU503048">
    <property type="protein sequence ID" value="CAI9775306.1"/>
    <property type="molecule type" value="Genomic_DNA"/>
</dbReference>
<accession>A0AAD1ZT12</accession>
<keyword evidence="3" id="KW-1185">Reference proteome</keyword>
<evidence type="ECO:0000313" key="3">
    <source>
        <dbReference type="Proteomes" id="UP000834106"/>
    </source>
</evidence>
<sequence length="152" mass="16948">MHSGYKRGLQFFFLKKCPRENDFEKGIEGRNRSNQVAGGSGLYAFCLWALLDDAAWEKHSCVYSYDAFGLDLLLVNSLIDMYGKCGSLKIAIIVVDWIKKVNWTSWSPMINCFALYGQTEGAFGVITNMLLHGDEVKPDGVTFIGLLNACTS</sequence>
<protein>
    <recommendedName>
        <fullName evidence="4">Pentatricopeptide repeat-containing protein</fullName>
    </recommendedName>
</protein>
<dbReference type="GO" id="GO:0009451">
    <property type="term" value="P:RNA modification"/>
    <property type="evidence" value="ECO:0007669"/>
    <property type="project" value="InterPro"/>
</dbReference>
<dbReference type="InterPro" id="IPR011990">
    <property type="entry name" value="TPR-like_helical_dom_sf"/>
</dbReference>
<organism evidence="2 3">
    <name type="scientific">Fraxinus pennsylvanica</name>
    <dbReference type="NCBI Taxonomy" id="56036"/>
    <lineage>
        <taxon>Eukaryota</taxon>
        <taxon>Viridiplantae</taxon>
        <taxon>Streptophyta</taxon>
        <taxon>Embryophyta</taxon>
        <taxon>Tracheophyta</taxon>
        <taxon>Spermatophyta</taxon>
        <taxon>Magnoliopsida</taxon>
        <taxon>eudicotyledons</taxon>
        <taxon>Gunneridae</taxon>
        <taxon>Pentapetalae</taxon>
        <taxon>asterids</taxon>
        <taxon>lamiids</taxon>
        <taxon>Lamiales</taxon>
        <taxon>Oleaceae</taxon>
        <taxon>Oleeae</taxon>
        <taxon>Fraxinus</taxon>
    </lineage>
</organism>
<dbReference type="PANTHER" id="PTHR47926">
    <property type="entry name" value="PENTATRICOPEPTIDE REPEAT-CONTAINING PROTEIN"/>
    <property type="match status" value="1"/>
</dbReference>
<evidence type="ECO:0000313" key="2">
    <source>
        <dbReference type="EMBL" id="CAI9775306.1"/>
    </source>
</evidence>
<evidence type="ECO:0008006" key="4">
    <source>
        <dbReference type="Google" id="ProtNLM"/>
    </source>
</evidence>
<dbReference type="AlphaFoldDB" id="A0AAD1ZT12"/>
<name>A0AAD1ZT12_9LAMI</name>
<dbReference type="InterPro" id="IPR046960">
    <property type="entry name" value="PPR_At4g14850-like_plant"/>
</dbReference>
<dbReference type="Gene3D" id="1.25.40.10">
    <property type="entry name" value="Tetratricopeptide repeat domain"/>
    <property type="match status" value="1"/>
</dbReference>
<reference evidence="2" key="1">
    <citation type="submission" date="2023-05" db="EMBL/GenBank/DDBJ databases">
        <authorList>
            <person name="Huff M."/>
        </authorList>
    </citation>
    <scope>NUCLEOTIDE SEQUENCE</scope>
</reference>
<dbReference type="Pfam" id="PF01535">
    <property type="entry name" value="PPR"/>
    <property type="match status" value="2"/>
</dbReference>
<dbReference type="PANTHER" id="PTHR47926:SF453">
    <property type="entry name" value="PENTATRICOPEPTIDE REPEAT (PPR) SUPERFAMILY PROTEIN"/>
    <property type="match status" value="1"/>
</dbReference>